<dbReference type="Gene3D" id="3.30.497.10">
    <property type="entry name" value="Antithrombin, subunit I, domain 2"/>
    <property type="match status" value="2"/>
</dbReference>
<name>A0ABD2JIZ3_9BILA</name>
<dbReference type="Proteomes" id="UP001620626">
    <property type="component" value="Unassembled WGS sequence"/>
</dbReference>
<evidence type="ECO:0000256" key="1">
    <source>
        <dbReference type="ARBA" id="ARBA00009500"/>
    </source>
</evidence>
<gene>
    <name evidence="4" type="ORF">niasHT_025375</name>
</gene>
<sequence>MLVLLAPAPFNAEELCRPIDGTPFHEHCLFSTVVKQKGFIPRHLRPPWLGLSLFEDNELSEENAKNDGCYGCYKGAKASNGMAPREEYCACTGRVQEMRGLQLDLQTGGVVQWRDPAGGYEYAKQTLLNWQPTDLNKIKRNGMPDGALMYPDFVLIVRPMGQLEFLLDLFKYIHVQKHDEWSKEEDTVVAPQLAAVGLAIAYICTGEHENSSEQLMHDNNRQFLQEIQLISSNDVFKLKMATKMFLSDSFEVLDQFNSKINTFYGGNFEKINFREAIDVANKINAFASTEGNDSDVIKSDDIEPRRTKIVIVNVAHFHANWGPLIGQFIYKNEENFQFICVPIGNDNNKLDLAIVAPKDFLNLPLVLKELKGDKLLDLVTNSPITEAKLILPPIKIDTFYELENVLPSIGIRNAFNQFTADFTAMNKSVPLFINKFIHKVSFSVGQFM</sequence>
<feature type="domain" description="Serpin" evidence="3">
    <location>
        <begin position="167"/>
        <end position="448"/>
    </location>
</feature>
<evidence type="ECO:0000259" key="3">
    <source>
        <dbReference type="SMART" id="SM00093"/>
    </source>
</evidence>
<protein>
    <recommendedName>
        <fullName evidence="3">Serpin domain-containing protein</fullName>
    </recommendedName>
</protein>
<evidence type="ECO:0000256" key="2">
    <source>
        <dbReference type="RuleBase" id="RU000411"/>
    </source>
</evidence>
<dbReference type="AlphaFoldDB" id="A0ABD2JIZ3"/>
<dbReference type="InterPro" id="IPR000215">
    <property type="entry name" value="Serpin_fam"/>
</dbReference>
<accession>A0ABD2JIZ3</accession>
<dbReference type="EMBL" id="JBICBT010000959">
    <property type="protein sequence ID" value="KAL3090591.1"/>
    <property type="molecule type" value="Genomic_DNA"/>
</dbReference>
<dbReference type="SMART" id="SM00093">
    <property type="entry name" value="SERPIN"/>
    <property type="match status" value="1"/>
</dbReference>
<organism evidence="4 5">
    <name type="scientific">Heterodera trifolii</name>
    <dbReference type="NCBI Taxonomy" id="157864"/>
    <lineage>
        <taxon>Eukaryota</taxon>
        <taxon>Metazoa</taxon>
        <taxon>Ecdysozoa</taxon>
        <taxon>Nematoda</taxon>
        <taxon>Chromadorea</taxon>
        <taxon>Rhabditida</taxon>
        <taxon>Tylenchina</taxon>
        <taxon>Tylenchomorpha</taxon>
        <taxon>Tylenchoidea</taxon>
        <taxon>Heteroderidae</taxon>
        <taxon>Heteroderinae</taxon>
        <taxon>Heterodera</taxon>
    </lineage>
</organism>
<dbReference type="Pfam" id="PF00079">
    <property type="entry name" value="Serpin"/>
    <property type="match status" value="2"/>
</dbReference>
<dbReference type="PANTHER" id="PTHR11461">
    <property type="entry name" value="SERINE PROTEASE INHIBITOR, SERPIN"/>
    <property type="match status" value="1"/>
</dbReference>
<dbReference type="CDD" id="cd00172">
    <property type="entry name" value="serpin"/>
    <property type="match status" value="1"/>
</dbReference>
<keyword evidence="5" id="KW-1185">Reference proteome</keyword>
<proteinExistence type="inferred from homology"/>
<dbReference type="PANTHER" id="PTHR11461:SF211">
    <property type="entry name" value="GH10112P-RELATED"/>
    <property type="match status" value="1"/>
</dbReference>
<comment type="caution">
    <text evidence="4">The sequence shown here is derived from an EMBL/GenBank/DDBJ whole genome shotgun (WGS) entry which is preliminary data.</text>
</comment>
<dbReference type="InterPro" id="IPR036186">
    <property type="entry name" value="Serpin_sf"/>
</dbReference>
<dbReference type="InterPro" id="IPR023796">
    <property type="entry name" value="Serpin_dom"/>
</dbReference>
<dbReference type="InterPro" id="IPR042178">
    <property type="entry name" value="Serpin_sf_1"/>
</dbReference>
<dbReference type="SUPFAM" id="SSF56574">
    <property type="entry name" value="Serpins"/>
    <property type="match status" value="1"/>
</dbReference>
<comment type="similarity">
    <text evidence="1 2">Belongs to the serpin family.</text>
</comment>
<reference evidence="4 5" key="1">
    <citation type="submission" date="2024-10" db="EMBL/GenBank/DDBJ databases">
        <authorList>
            <person name="Kim D."/>
        </authorList>
    </citation>
    <scope>NUCLEOTIDE SEQUENCE [LARGE SCALE GENOMIC DNA]</scope>
    <source>
        <strain evidence="4">BH-2024</strain>
    </source>
</reference>
<evidence type="ECO:0000313" key="4">
    <source>
        <dbReference type="EMBL" id="KAL3090591.1"/>
    </source>
</evidence>
<evidence type="ECO:0000313" key="5">
    <source>
        <dbReference type="Proteomes" id="UP001620626"/>
    </source>
</evidence>